<dbReference type="Pfam" id="PF13143">
    <property type="entry name" value="DUF3986"/>
    <property type="match status" value="1"/>
</dbReference>
<comment type="caution">
    <text evidence="1">The sequence shown here is derived from an EMBL/GenBank/DDBJ whole genome shotgun (WGS) entry which is preliminary data.</text>
</comment>
<protein>
    <submittedName>
        <fullName evidence="1">DUF3986 family protein</fullName>
    </submittedName>
</protein>
<sequence length="48" mass="5855">DFYKKVEEMKLGEYIDDYGIKVYSFSNDINDEEARTIFEKWLKKNEIV</sequence>
<proteinExistence type="predicted"/>
<feature type="non-terminal residue" evidence="1">
    <location>
        <position position="1"/>
    </location>
</feature>
<accession>A0A9X9F3V3</accession>
<dbReference type="InterPro" id="IPR025047">
    <property type="entry name" value="DUF3986"/>
</dbReference>
<reference evidence="1 2" key="1">
    <citation type="journal article" date="2019" name="Environ. Microbiol.">
        <title>An active ?-lactamase is a part of an orchestrated cell wall stress resistance network of Bacillus subtilis and related rhizosphere species.</title>
        <authorList>
            <person name="Bucher T."/>
            <person name="Keren-Paz A."/>
            <person name="Hausser J."/>
            <person name="Olender T."/>
            <person name="Cytryn E."/>
            <person name="Kolodkin-Gal I."/>
        </authorList>
    </citation>
    <scope>NUCLEOTIDE SEQUENCE [LARGE SCALE GENOMIC DNA]</scope>
    <source>
        <strain evidence="1 2">I32</strain>
    </source>
</reference>
<name>A0A9X9F3V3_BACCE</name>
<dbReference type="EMBL" id="SZOH01002254">
    <property type="protein sequence ID" value="TKI95940.1"/>
    <property type="molecule type" value="Genomic_DNA"/>
</dbReference>
<evidence type="ECO:0000313" key="2">
    <source>
        <dbReference type="Proteomes" id="UP000308444"/>
    </source>
</evidence>
<organism evidence="1 2">
    <name type="scientific">Bacillus cereus</name>
    <dbReference type="NCBI Taxonomy" id="1396"/>
    <lineage>
        <taxon>Bacteria</taxon>
        <taxon>Bacillati</taxon>
        <taxon>Bacillota</taxon>
        <taxon>Bacilli</taxon>
        <taxon>Bacillales</taxon>
        <taxon>Bacillaceae</taxon>
        <taxon>Bacillus</taxon>
        <taxon>Bacillus cereus group</taxon>
    </lineage>
</organism>
<evidence type="ECO:0000313" key="1">
    <source>
        <dbReference type="EMBL" id="TKI95940.1"/>
    </source>
</evidence>
<dbReference type="AlphaFoldDB" id="A0A9X9F3V3"/>
<dbReference type="Proteomes" id="UP000308444">
    <property type="component" value="Unassembled WGS sequence"/>
</dbReference>
<gene>
    <name evidence="1" type="ORF">FC695_26635</name>
</gene>